<dbReference type="InterPro" id="IPR012349">
    <property type="entry name" value="Split_barrel_FMN-bd"/>
</dbReference>
<proteinExistence type="predicted"/>
<comment type="caution">
    <text evidence="1">The sequence shown here is derived from an EMBL/GenBank/DDBJ whole genome shotgun (WGS) entry which is preliminary data.</text>
</comment>
<accession>A0ABQ4VAE8</accession>
<gene>
    <name evidence="1" type="ORF">NGTWS1702_14690</name>
</gene>
<protein>
    <recommendedName>
        <fullName evidence="3">Nitroreductase family deazaflavin-dependent oxidoreductase</fullName>
    </recommendedName>
</protein>
<evidence type="ECO:0000313" key="1">
    <source>
        <dbReference type="EMBL" id="GJF13813.1"/>
    </source>
</evidence>
<sequence length="133" mass="14934">MGYMQLPQWLARFNRHVTNPIQRMWAGWAPTMGILEHVGRRSGKHYRTPLTVFSANVNGRDAVAVLLTYGPDRDWLKNVTAAGGGTMRRYGKSFRVTDPQLMSKADAAPSVTGLMRPLFPLLPFESAVLFTRD</sequence>
<evidence type="ECO:0000313" key="2">
    <source>
        <dbReference type="Proteomes" id="UP001060504"/>
    </source>
</evidence>
<dbReference type="InterPro" id="IPR004378">
    <property type="entry name" value="F420H2_quin_Rdtase"/>
</dbReference>
<reference evidence="1 2" key="1">
    <citation type="submission" date="2021-08" db="EMBL/GenBank/DDBJ databases">
        <title>Draft genome sequence of Mycolicibacterium sp. NGTWS1702 strain.</title>
        <authorList>
            <person name="Matsumoto M."/>
            <person name="Tang B.C.C."/>
            <person name="Machida Y."/>
            <person name="Matoyama H."/>
            <person name="Kishihara T."/>
            <person name="Sato S."/>
            <person name="Kondo I."/>
            <person name="Sano M."/>
            <person name="Kato G."/>
        </authorList>
    </citation>
    <scope>NUCLEOTIDE SEQUENCE [LARGE SCALE GENOMIC DNA]</scope>
    <source>
        <strain evidence="1 2">NGTWSNA01</strain>
    </source>
</reference>
<dbReference type="Proteomes" id="UP001060504">
    <property type="component" value="Unassembled WGS sequence"/>
</dbReference>
<evidence type="ECO:0008006" key="3">
    <source>
        <dbReference type="Google" id="ProtNLM"/>
    </source>
</evidence>
<dbReference type="Gene3D" id="2.30.110.10">
    <property type="entry name" value="Electron Transport, Fmn-binding Protein, Chain A"/>
    <property type="match status" value="1"/>
</dbReference>
<organism evidence="1 2">
    <name type="scientific">Mycolicibacterium cyprinidarum</name>
    <dbReference type="NCBI Taxonomy" id="2860311"/>
    <lineage>
        <taxon>Bacteria</taxon>
        <taxon>Bacillati</taxon>
        <taxon>Actinomycetota</taxon>
        <taxon>Actinomycetes</taxon>
        <taxon>Mycobacteriales</taxon>
        <taxon>Mycobacteriaceae</taxon>
        <taxon>Mycolicibacterium</taxon>
    </lineage>
</organism>
<keyword evidence="2" id="KW-1185">Reference proteome</keyword>
<dbReference type="NCBIfam" id="TIGR00026">
    <property type="entry name" value="hi_GC_TIGR00026"/>
    <property type="match status" value="1"/>
</dbReference>
<dbReference type="EMBL" id="BPRH01001552">
    <property type="protein sequence ID" value="GJF13813.1"/>
    <property type="molecule type" value="Genomic_DNA"/>
</dbReference>
<name>A0ABQ4VAE8_9MYCO</name>